<dbReference type="SUPFAM" id="SSF55120">
    <property type="entry name" value="Pseudouridine synthase"/>
    <property type="match status" value="1"/>
</dbReference>
<evidence type="ECO:0000256" key="3">
    <source>
        <dbReference type="ARBA" id="ARBA00022694"/>
    </source>
</evidence>
<dbReference type="FunFam" id="3.30.2350.10:FF:000011">
    <property type="entry name" value="tRNA pseudouridine synthase B"/>
    <property type="match status" value="1"/>
</dbReference>
<dbReference type="CDD" id="cd02573">
    <property type="entry name" value="PseudoU_synth_EcTruB"/>
    <property type="match status" value="1"/>
</dbReference>
<dbReference type="GO" id="GO:1990481">
    <property type="term" value="P:mRNA pseudouridine synthesis"/>
    <property type="evidence" value="ECO:0007669"/>
    <property type="project" value="TreeGrafter"/>
</dbReference>
<dbReference type="EMBL" id="QLZQ01000001">
    <property type="protein sequence ID" value="RAZ70089.1"/>
    <property type="molecule type" value="Genomic_DNA"/>
</dbReference>
<dbReference type="Pfam" id="PF01509">
    <property type="entry name" value="TruB_N"/>
    <property type="match status" value="1"/>
</dbReference>
<dbReference type="Pfam" id="PF16198">
    <property type="entry name" value="TruB_C_2"/>
    <property type="match status" value="1"/>
</dbReference>
<sequence length="309" mass="34248">MEPNGILPLWKEPGMTSHDCVFRLRKILRTKKVGHTGTLDPQVDGVLPICLGRSTKVAEYITDQGKTYEAEVLIGFSTETEDAEGAVVARDTSEKTITRKQLEAVLKSLTGEIQQIPPMYSAVKVDGRKLYEYARKGQTVERPVRTVQIDSIELLGEADAWSGQNIRFRIRIRCGKGTYIRTLAVQIGEALGYPAHMSQLTRTQSGSFTQEQCVTLAEVEEIAQNGDIGSILQPLAYGLSAFPFEEIPADLLFGIKNGQVLEEHPALKAEPLVVFTYQGEPAALYKRHPDKPGKMKPEKMFGFPPTDEV</sequence>
<dbReference type="PANTHER" id="PTHR13767">
    <property type="entry name" value="TRNA-PSEUDOURIDINE SYNTHASE"/>
    <property type="match status" value="1"/>
</dbReference>
<evidence type="ECO:0000313" key="9">
    <source>
        <dbReference type="EMBL" id="RAZ70089.1"/>
    </source>
</evidence>
<dbReference type="GO" id="GO:0003723">
    <property type="term" value="F:RNA binding"/>
    <property type="evidence" value="ECO:0007669"/>
    <property type="project" value="InterPro"/>
</dbReference>
<comment type="similarity">
    <text evidence="2 5">Belongs to the pseudouridine synthase TruB family. Type 1 subfamily.</text>
</comment>
<organism evidence="9 10">
    <name type="scientific">Planococcus maitriensis</name>
    <dbReference type="NCBI Taxonomy" id="221799"/>
    <lineage>
        <taxon>Bacteria</taxon>
        <taxon>Bacillati</taxon>
        <taxon>Bacillota</taxon>
        <taxon>Bacilli</taxon>
        <taxon>Bacillales</taxon>
        <taxon>Caryophanaceae</taxon>
        <taxon>Planococcus</taxon>
    </lineage>
</organism>
<keyword evidence="4 5" id="KW-0413">Isomerase</keyword>
<dbReference type="AlphaFoldDB" id="A0A365KBD7"/>
<reference evidence="9 10" key="1">
    <citation type="submission" date="2018-06" db="EMBL/GenBank/DDBJ databases">
        <title>The draft genome sequences of strains SCU63 and S1.</title>
        <authorList>
            <person name="Gan L."/>
        </authorList>
    </citation>
    <scope>NUCLEOTIDE SEQUENCE [LARGE SCALE GENOMIC DNA]</scope>
    <source>
        <strain evidence="9 10">S1</strain>
    </source>
</reference>
<evidence type="ECO:0000256" key="4">
    <source>
        <dbReference type="ARBA" id="ARBA00023235"/>
    </source>
</evidence>
<dbReference type="GO" id="GO:0031119">
    <property type="term" value="P:tRNA pseudouridine synthesis"/>
    <property type="evidence" value="ECO:0007669"/>
    <property type="project" value="UniProtKB-UniRule"/>
</dbReference>
<feature type="domain" description="tRNA pseudouridylate synthase B C-terminal" evidence="8">
    <location>
        <begin position="181"/>
        <end position="235"/>
    </location>
</feature>
<comment type="function">
    <text evidence="5">Responsible for synthesis of pseudouridine from uracil-55 in the psi GC loop of transfer RNAs.</text>
</comment>
<dbReference type="InterPro" id="IPR020103">
    <property type="entry name" value="PsdUridine_synth_cat_dom_sf"/>
</dbReference>
<proteinExistence type="inferred from homology"/>
<protein>
    <recommendedName>
        <fullName evidence="5">tRNA pseudouridine synthase B</fullName>
        <ecNumber evidence="5">5.4.99.25</ecNumber>
    </recommendedName>
    <alternativeName>
        <fullName evidence="5">tRNA pseudouridine(55) synthase</fullName>
        <shortName evidence="5">Psi55 synthase</shortName>
    </alternativeName>
    <alternativeName>
        <fullName evidence="5">tRNA pseudouridylate synthase</fullName>
    </alternativeName>
    <alternativeName>
        <fullName evidence="5">tRNA-uridine isomerase</fullName>
    </alternativeName>
</protein>
<evidence type="ECO:0000256" key="5">
    <source>
        <dbReference type="HAMAP-Rule" id="MF_01080"/>
    </source>
</evidence>
<dbReference type="HAMAP" id="MF_01080">
    <property type="entry name" value="TruB_bact"/>
    <property type="match status" value="1"/>
</dbReference>
<name>A0A365KBD7_9BACL</name>
<dbReference type="GO" id="GO:0160148">
    <property type="term" value="F:tRNA pseudouridine(55) synthase activity"/>
    <property type="evidence" value="ECO:0007669"/>
    <property type="project" value="UniProtKB-EC"/>
</dbReference>
<evidence type="ECO:0000256" key="2">
    <source>
        <dbReference type="ARBA" id="ARBA00005642"/>
    </source>
</evidence>
<keyword evidence="3 5" id="KW-0819">tRNA processing</keyword>
<dbReference type="PANTHER" id="PTHR13767:SF2">
    <property type="entry name" value="PSEUDOURIDYLATE SYNTHASE TRUB1"/>
    <property type="match status" value="1"/>
</dbReference>
<feature type="active site" description="Nucleophile" evidence="5">
    <location>
        <position position="40"/>
    </location>
</feature>
<evidence type="ECO:0000313" key="10">
    <source>
        <dbReference type="Proteomes" id="UP000251869"/>
    </source>
</evidence>
<dbReference type="OrthoDB" id="9802309at2"/>
<dbReference type="RefSeq" id="WP_112231509.1">
    <property type="nucleotide sequence ID" value="NZ_QLZQ01000001.1"/>
</dbReference>
<comment type="caution">
    <text evidence="9">The sequence shown here is derived from an EMBL/GenBank/DDBJ whole genome shotgun (WGS) entry which is preliminary data.</text>
</comment>
<dbReference type="EC" id="5.4.99.25" evidence="5"/>
<feature type="compositionally biased region" description="Basic and acidic residues" evidence="6">
    <location>
        <begin position="290"/>
        <end position="299"/>
    </location>
</feature>
<feature type="domain" description="Pseudouridine synthase II N-terminal" evidence="7">
    <location>
        <begin position="25"/>
        <end position="180"/>
    </location>
</feature>
<evidence type="ECO:0000259" key="7">
    <source>
        <dbReference type="Pfam" id="PF01509"/>
    </source>
</evidence>
<evidence type="ECO:0000256" key="6">
    <source>
        <dbReference type="SAM" id="MobiDB-lite"/>
    </source>
</evidence>
<dbReference type="Proteomes" id="UP000251869">
    <property type="component" value="Unassembled WGS sequence"/>
</dbReference>
<comment type="catalytic activity">
    <reaction evidence="1 5">
        <text>uridine(55) in tRNA = pseudouridine(55) in tRNA</text>
        <dbReference type="Rhea" id="RHEA:42532"/>
        <dbReference type="Rhea" id="RHEA-COMP:10101"/>
        <dbReference type="Rhea" id="RHEA-COMP:10102"/>
        <dbReference type="ChEBI" id="CHEBI:65314"/>
        <dbReference type="ChEBI" id="CHEBI:65315"/>
        <dbReference type="EC" id="5.4.99.25"/>
    </reaction>
</comment>
<evidence type="ECO:0000256" key="1">
    <source>
        <dbReference type="ARBA" id="ARBA00000385"/>
    </source>
</evidence>
<dbReference type="InterPro" id="IPR002501">
    <property type="entry name" value="PsdUridine_synth_N"/>
</dbReference>
<dbReference type="InterPro" id="IPR032819">
    <property type="entry name" value="TruB_C"/>
</dbReference>
<accession>A0A365KBD7</accession>
<evidence type="ECO:0000259" key="8">
    <source>
        <dbReference type="Pfam" id="PF16198"/>
    </source>
</evidence>
<dbReference type="InterPro" id="IPR014780">
    <property type="entry name" value="tRNA_psdUridine_synth_TruB"/>
</dbReference>
<dbReference type="Gene3D" id="3.30.2350.10">
    <property type="entry name" value="Pseudouridine synthase"/>
    <property type="match status" value="1"/>
</dbReference>
<keyword evidence="10" id="KW-1185">Reference proteome</keyword>
<dbReference type="NCBIfam" id="TIGR00431">
    <property type="entry name" value="TruB"/>
    <property type="match status" value="1"/>
</dbReference>
<gene>
    <name evidence="5" type="primary">truB</name>
    <name evidence="9" type="ORF">DP119_05335</name>
</gene>
<feature type="region of interest" description="Disordered" evidence="6">
    <location>
        <begin position="288"/>
        <end position="309"/>
    </location>
</feature>